<dbReference type="AlphaFoldDB" id="A0A9P4UYX9"/>
<comment type="caution">
    <text evidence="2">The sequence shown here is derived from an EMBL/GenBank/DDBJ whole genome shotgun (WGS) entry which is preliminary data.</text>
</comment>
<evidence type="ECO:0000313" key="2">
    <source>
        <dbReference type="EMBL" id="KAF2730531.1"/>
    </source>
</evidence>
<protein>
    <submittedName>
        <fullName evidence="2">Uncharacterized protein</fullName>
    </submittedName>
</protein>
<feature type="signal peptide" evidence="1">
    <location>
        <begin position="1"/>
        <end position="17"/>
    </location>
</feature>
<gene>
    <name evidence="2" type="ORF">EJ04DRAFT_515191</name>
</gene>
<organism evidence="2 3">
    <name type="scientific">Polyplosphaeria fusca</name>
    <dbReference type="NCBI Taxonomy" id="682080"/>
    <lineage>
        <taxon>Eukaryota</taxon>
        <taxon>Fungi</taxon>
        <taxon>Dikarya</taxon>
        <taxon>Ascomycota</taxon>
        <taxon>Pezizomycotina</taxon>
        <taxon>Dothideomycetes</taxon>
        <taxon>Pleosporomycetidae</taxon>
        <taxon>Pleosporales</taxon>
        <taxon>Tetraplosphaeriaceae</taxon>
        <taxon>Polyplosphaeria</taxon>
    </lineage>
</organism>
<name>A0A9P4UYX9_9PLEO</name>
<dbReference type="PANTHER" id="PTHR33112:SF16">
    <property type="entry name" value="HETEROKARYON INCOMPATIBILITY DOMAIN-CONTAINING PROTEIN"/>
    <property type="match status" value="1"/>
</dbReference>
<evidence type="ECO:0000256" key="1">
    <source>
        <dbReference type="SAM" id="SignalP"/>
    </source>
</evidence>
<dbReference type="PANTHER" id="PTHR33112">
    <property type="entry name" value="DOMAIN PROTEIN, PUTATIVE-RELATED"/>
    <property type="match status" value="1"/>
</dbReference>
<reference evidence="2" key="1">
    <citation type="journal article" date="2020" name="Stud. Mycol.">
        <title>101 Dothideomycetes genomes: a test case for predicting lifestyles and emergence of pathogens.</title>
        <authorList>
            <person name="Haridas S."/>
            <person name="Albert R."/>
            <person name="Binder M."/>
            <person name="Bloem J."/>
            <person name="Labutti K."/>
            <person name="Salamov A."/>
            <person name="Andreopoulos B."/>
            <person name="Baker S."/>
            <person name="Barry K."/>
            <person name="Bills G."/>
            <person name="Bluhm B."/>
            <person name="Cannon C."/>
            <person name="Castanera R."/>
            <person name="Culley D."/>
            <person name="Daum C."/>
            <person name="Ezra D."/>
            <person name="Gonzalez J."/>
            <person name="Henrissat B."/>
            <person name="Kuo A."/>
            <person name="Liang C."/>
            <person name="Lipzen A."/>
            <person name="Lutzoni F."/>
            <person name="Magnuson J."/>
            <person name="Mondo S."/>
            <person name="Nolan M."/>
            <person name="Ohm R."/>
            <person name="Pangilinan J."/>
            <person name="Park H.-J."/>
            <person name="Ramirez L."/>
            <person name="Alfaro M."/>
            <person name="Sun H."/>
            <person name="Tritt A."/>
            <person name="Yoshinaga Y."/>
            <person name="Zwiers L.-H."/>
            <person name="Turgeon B."/>
            <person name="Goodwin S."/>
            <person name="Spatafora J."/>
            <person name="Crous P."/>
            <person name="Grigoriev I."/>
        </authorList>
    </citation>
    <scope>NUCLEOTIDE SEQUENCE</scope>
    <source>
        <strain evidence="2">CBS 125425</strain>
    </source>
</reference>
<dbReference type="EMBL" id="ML996215">
    <property type="protein sequence ID" value="KAF2730531.1"/>
    <property type="molecule type" value="Genomic_DNA"/>
</dbReference>
<feature type="chain" id="PRO_5040325624" evidence="1">
    <location>
        <begin position="18"/>
        <end position="371"/>
    </location>
</feature>
<dbReference type="OrthoDB" id="3688936at2759"/>
<accession>A0A9P4UYX9</accession>
<proteinExistence type="predicted"/>
<sequence length="371" mass="41931">MASIYLNALVTLVAANARTVDEGFLVARKDIMKELPWIRLPFGHGEVFALLTLSDSFQAPELDPLRQRGWALQESLMSPRLLKFGSYNLGWECLLYGSTDQRGVALVREKHAMGPMMRQILQRPQEGVKGIGNQHWINREWTGTVEEYSRRRLTVHSDRLPAIAAVAEIYGRVSGYTHYFAGLWGEDFIGQLLWTTNETDASTGVYTAPSWSWASVDVAVEYPHSFFAYIDSCYLEILSCAIDRAVKALHFGEVTGGSLMVSGLLTSGFPLPLGMPKGRYGHTKISFDREESVAKDLGRVRFLHICDLHDRRGIGYGRDKYLSLGLMLEELSSPEDSFKRVGFFILHNRDVNQFGLKDWLGEAKRRRFSIL</sequence>
<keyword evidence="1" id="KW-0732">Signal</keyword>
<keyword evidence="3" id="KW-1185">Reference proteome</keyword>
<dbReference type="Proteomes" id="UP000799444">
    <property type="component" value="Unassembled WGS sequence"/>
</dbReference>
<evidence type="ECO:0000313" key="3">
    <source>
        <dbReference type="Proteomes" id="UP000799444"/>
    </source>
</evidence>